<keyword evidence="5" id="KW-0472">Membrane</keyword>
<dbReference type="OrthoDB" id="6161136at2759"/>
<dbReference type="PANTHER" id="PTHR24269">
    <property type="entry name" value="KREMEN PROTEIN"/>
    <property type="match status" value="1"/>
</dbReference>
<dbReference type="PROSITE" id="PS51212">
    <property type="entry name" value="WSC"/>
    <property type="match status" value="1"/>
</dbReference>
<comment type="subcellular location">
    <subcellularLocation>
        <location evidence="1">Membrane</location>
        <topology evidence="1">Single-pass membrane protein</topology>
    </subcellularLocation>
</comment>
<evidence type="ECO:0000256" key="5">
    <source>
        <dbReference type="ARBA" id="ARBA00023136"/>
    </source>
</evidence>
<evidence type="ECO:0000313" key="10">
    <source>
        <dbReference type="WBParaSite" id="maker-uti_cns_0003008-snap-gene-0.13-mRNA-1"/>
    </source>
</evidence>
<dbReference type="WBParaSite" id="maker-uti_cns_0003088-snap-gene-0.24-mRNA-1">
    <property type="protein sequence ID" value="maker-uti_cns_0003088-snap-gene-0.24-mRNA-1"/>
    <property type="gene ID" value="maker-uti_cns_0003088-snap-gene-0.24"/>
</dbReference>
<protein>
    <submittedName>
        <fullName evidence="10 11">WSC domain-containing protein</fullName>
    </submittedName>
</protein>
<dbReference type="InterPro" id="IPR002889">
    <property type="entry name" value="WSC_carb-bd"/>
</dbReference>
<evidence type="ECO:0000313" key="9">
    <source>
        <dbReference type="Proteomes" id="UP000095280"/>
    </source>
</evidence>
<dbReference type="GO" id="GO:0005886">
    <property type="term" value="C:plasma membrane"/>
    <property type="evidence" value="ECO:0007669"/>
    <property type="project" value="TreeGrafter"/>
</dbReference>
<organism evidence="9 11">
    <name type="scientific">Macrostomum lignano</name>
    <dbReference type="NCBI Taxonomy" id="282301"/>
    <lineage>
        <taxon>Eukaryota</taxon>
        <taxon>Metazoa</taxon>
        <taxon>Spiralia</taxon>
        <taxon>Lophotrochozoa</taxon>
        <taxon>Platyhelminthes</taxon>
        <taxon>Rhabditophora</taxon>
        <taxon>Macrostomorpha</taxon>
        <taxon>Macrostomida</taxon>
        <taxon>Macrostomidae</taxon>
        <taxon>Macrostomum</taxon>
    </lineage>
</organism>
<dbReference type="InterPro" id="IPR051836">
    <property type="entry name" value="Kremen_rcpt"/>
</dbReference>
<name>A0A1I8GTV7_9PLAT</name>
<keyword evidence="2" id="KW-0812">Transmembrane</keyword>
<evidence type="ECO:0000256" key="3">
    <source>
        <dbReference type="ARBA" id="ARBA00022729"/>
    </source>
</evidence>
<dbReference type="Proteomes" id="UP000095280">
    <property type="component" value="Unplaced"/>
</dbReference>
<dbReference type="PANTHER" id="PTHR24269:SF16">
    <property type="entry name" value="PROTEIN SLG1"/>
    <property type="match status" value="1"/>
</dbReference>
<evidence type="ECO:0000256" key="1">
    <source>
        <dbReference type="ARBA" id="ARBA00004167"/>
    </source>
</evidence>
<evidence type="ECO:0000313" key="11">
    <source>
        <dbReference type="WBParaSite" id="maker-uti_cns_0003088-snap-gene-0.24-mRNA-1"/>
    </source>
</evidence>
<dbReference type="SMART" id="SM00321">
    <property type="entry name" value="WSC"/>
    <property type="match status" value="1"/>
</dbReference>
<keyword evidence="4" id="KW-1133">Transmembrane helix</keyword>
<dbReference type="STRING" id="282301.A0A1I8GTV7"/>
<evidence type="ECO:0000256" key="2">
    <source>
        <dbReference type="ARBA" id="ARBA00022692"/>
    </source>
</evidence>
<dbReference type="WBParaSite" id="maker-uti_cns_0006589-snap-gene-0.14-mRNA-1">
    <property type="protein sequence ID" value="maker-uti_cns_0006589-snap-gene-0.14-mRNA-1"/>
    <property type="gene ID" value="maker-uti_cns_0006589-snap-gene-0.14"/>
</dbReference>
<evidence type="ECO:0000256" key="4">
    <source>
        <dbReference type="ARBA" id="ARBA00022989"/>
    </source>
</evidence>
<accession>A0A1I8GTV7</accession>
<dbReference type="AlphaFoldDB" id="A0A1I8GTV7"/>
<evidence type="ECO:0000259" key="8">
    <source>
        <dbReference type="PROSITE" id="PS51212"/>
    </source>
</evidence>
<sequence>MISLCSTIRILCCWYLLVGLMFASNVAAEDEVVEETYDYGSNYKGCFEDNHSSPDMGADRTRMYEMTLEKCTNWCKGKNTKYMGMQDGDTCSCGDHYGKYGMSADFDCSVPCEGNVKERCGGISHNAVYSL</sequence>
<feature type="chain" id="PRO_5011394957" evidence="7">
    <location>
        <begin position="29"/>
        <end position="131"/>
    </location>
</feature>
<keyword evidence="9" id="KW-1185">Reference proteome</keyword>
<feature type="signal peptide" evidence="7">
    <location>
        <begin position="1"/>
        <end position="28"/>
    </location>
</feature>
<proteinExistence type="predicted"/>
<keyword evidence="6" id="KW-0325">Glycoprotein</keyword>
<dbReference type="WBParaSite" id="maker-uti_cns_0046869-snap-gene-0.11-mRNA-1">
    <property type="protein sequence ID" value="maker-uti_cns_0046869-snap-gene-0.11-mRNA-1"/>
    <property type="gene ID" value="maker-uti_cns_0046869-snap-gene-0.11"/>
</dbReference>
<feature type="domain" description="WSC" evidence="8">
    <location>
        <begin position="40"/>
        <end position="131"/>
    </location>
</feature>
<evidence type="ECO:0000256" key="7">
    <source>
        <dbReference type="SAM" id="SignalP"/>
    </source>
</evidence>
<reference evidence="10 11" key="1">
    <citation type="submission" date="2016-11" db="UniProtKB">
        <authorList>
            <consortium name="WormBaseParasite"/>
        </authorList>
    </citation>
    <scope>IDENTIFICATION</scope>
</reference>
<dbReference type="WBParaSite" id="maker-uti_cns_0003008-snap-gene-0.13-mRNA-1">
    <property type="protein sequence ID" value="maker-uti_cns_0003008-snap-gene-0.13-mRNA-1"/>
    <property type="gene ID" value="maker-uti_cns_0003008-snap-gene-0.13"/>
</dbReference>
<keyword evidence="3 7" id="KW-0732">Signal</keyword>
<evidence type="ECO:0000256" key="6">
    <source>
        <dbReference type="ARBA" id="ARBA00023180"/>
    </source>
</evidence>
<dbReference type="WBParaSite" id="maker-uti_cns_0046870-snap-gene-0.16-mRNA-1">
    <property type="protein sequence ID" value="maker-uti_cns_0046870-snap-gene-0.16-mRNA-1"/>
    <property type="gene ID" value="maker-uti_cns_0046870-snap-gene-0.16"/>
</dbReference>
<dbReference type="Pfam" id="PF01822">
    <property type="entry name" value="WSC"/>
    <property type="match status" value="1"/>
</dbReference>